<name>A0A4R7J7W4_9ACTN</name>
<evidence type="ECO:0000259" key="1">
    <source>
        <dbReference type="Pfam" id="PF13020"/>
    </source>
</evidence>
<dbReference type="AlphaFoldDB" id="A0A4R7J7W4"/>
<dbReference type="OrthoDB" id="9802640at2"/>
<keyword evidence="3" id="KW-1185">Reference proteome</keyword>
<comment type="caution">
    <text evidence="2">The sequence shown here is derived from an EMBL/GenBank/DDBJ whole genome shotgun (WGS) entry which is preliminary data.</text>
</comment>
<evidence type="ECO:0000313" key="2">
    <source>
        <dbReference type="EMBL" id="TDT33560.1"/>
    </source>
</evidence>
<protein>
    <submittedName>
        <fullName evidence="2">Uncharacterized protein DUF3883</fullName>
    </submittedName>
</protein>
<reference evidence="2 3" key="1">
    <citation type="submission" date="2019-03" db="EMBL/GenBank/DDBJ databases">
        <title>Genomic Encyclopedia of Archaeal and Bacterial Type Strains, Phase II (KMG-II): from individual species to whole genera.</title>
        <authorList>
            <person name="Goeker M."/>
        </authorList>
    </citation>
    <scope>NUCLEOTIDE SEQUENCE [LARGE SCALE GENOMIC DNA]</scope>
    <source>
        <strain evidence="2 3">DSM 24323</strain>
    </source>
</reference>
<dbReference type="InterPro" id="IPR024975">
    <property type="entry name" value="NOV_C"/>
</dbReference>
<accession>A0A4R7J7W4</accession>
<dbReference type="Proteomes" id="UP000295371">
    <property type="component" value="Unassembled WGS sequence"/>
</dbReference>
<proteinExistence type="predicted"/>
<dbReference type="RefSeq" id="WP_133754054.1">
    <property type="nucleotide sequence ID" value="NZ_CP171129.1"/>
</dbReference>
<dbReference type="Pfam" id="PF13020">
    <property type="entry name" value="NOV_C"/>
    <property type="match status" value="1"/>
</dbReference>
<dbReference type="EMBL" id="SOAW01000001">
    <property type="protein sequence ID" value="TDT33560.1"/>
    <property type="molecule type" value="Genomic_DNA"/>
</dbReference>
<organism evidence="2 3">
    <name type="scientific">Naumannella halotolerans</name>
    <dbReference type="NCBI Taxonomy" id="993414"/>
    <lineage>
        <taxon>Bacteria</taxon>
        <taxon>Bacillati</taxon>
        <taxon>Actinomycetota</taxon>
        <taxon>Actinomycetes</taxon>
        <taxon>Propionibacteriales</taxon>
        <taxon>Propionibacteriaceae</taxon>
        <taxon>Naumannella</taxon>
    </lineage>
</organism>
<evidence type="ECO:0000313" key="3">
    <source>
        <dbReference type="Proteomes" id="UP000295371"/>
    </source>
</evidence>
<gene>
    <name evidence="2" type="ORF">CLV29_1182</name>
</gene>
<sequence>MAEDWTLEEVERTVEVYFTMLGLELGGERYSKTEFRRQLRADLGNRRTEASFEFKFQNISAVLQDLGSETVDGYKPARNVQQLLREQVAEQYEKNHELRQAMLRAATEPASQGSVLSDPVDTPELIVPDTGFTPRAAMIDFAAVEAANRSLGLAGEHAVVDYERAVLCRGGRDDLAERVEHVSRTRGDGLGYDVLSFSGETGQERYLEVKTTRSSRYRPFLLTRNELAASEEWGEAFVLCRLFRFSETSAQQYRIVGPLGTGLELVPSTYLVYPHRGRSGRAS</sequence>
<feature type="domain" description="Protein NO VEIN C-terminal" evidence="1">
    <location>
        <begin position="156"/>
        <end position="249"/>
    </location>
</feature>